<proteinExistence type="predicted"/>
<dbReference type="EMBL" id="KN840445">
    <property type="protein sequence ID" value="KIP11596.1"/>
    <property type="molecule type" value="Genomic_DNA"/>
</dbReference>
<dbReference type="Proteomes" id="UP000053257">
    <property type="component" value="Unassembled WGS sequence"/>
</dbReference>
<dbReference type="InterPro" id="IPR046528">
    <property type="entry name" value="DUF6593"/>
</dbReference>
<feature type="region of interest" description="Disordered" evidence="1">
    <location>
        <begin position="43"/>
        <end position="65"/>
    </location>
</feature>
<evidence type="ECO:0000259" key="2">
    <source>
        <dbReference type="Pfam" id="PF20236"/>
    </source>
</evidence>
<sequence length="304" mass="33214">MSAARRHSMAVVPTPTSEKKKRFSFFRRQSTTVVTIVPVVDSSRESIGSNRPPSPPASTYTTAPSSPVLRAASVRSSTSSSRSPARALSVNQVLEDSIRIEPATHADGLPTYATAAYPTLAATYSFIRSSPFAMILSSDTPGISPHRLYHISIGVNIWMPTMTVTTIRRGTRENGPVVASIELGISSSPATVTMGGVCRHLDNVIFRKSSTSNSRLYFTGDGKTIKWKMDVKSWQVYLDTTHLATFLPDAPRKLTLQPAGHRLSDHIMVALVILMREHLTPLAGITGDSAQLFNYSTHHSYRDE</sequence>
<name>A0A0C3S615_PHLG1</name>
<keyword evidence="4" id="KW-1185">Reference proteome</keyword>
<dbReference type="OrthoDB" id="3174721at2759"/>
<dbReference type="HOGENOM" id="CLU_915603_0_0_1"/>
<dbReference type="Pfam" id="PF20236">
    <property type="entry name" value="DUF6593"/>
    <property type="match status" value="1"/>
</dbReference>
<accession>A0A0C3S615</accession>
<feature type="region of interest" description="Disordered" evidence="1">
    <location>
        <begin position="1"/>
        <end position="21"/>
    </location>
</feature>
<protein>
    <recommendedName>
        <fullName evidence="2">DUF6593 domain-containing protein</fullName>
    </recommendedName>
</protein>
<gene>
    <name evidence="3" type="ORF">PHLGIDRAFT_124738</name>
</gene>
<feature type="domain" description="DUF6593" evidence="2">
    <location>
        <begin position="148"/>
        <end position="276"/>
    </location>
</feature>
<organism evidence="3 4">
    <name type="scientific">Phlebiopsis gigantea (strain 11061_1 CR5-6)</name>
    <name type="common">White-rot fungus</name>
    <name type="synonym">Peniophora gigantea</name>
    <dbReference type="NCBI Taxonomy" id="745531"/>
    <lineage>
        <taxon>Eukaryota</taxon>
        <taxon>Fungi</taxon>
        <taxon>Dikarya</taxon>
        <taxon>Basidiomycota</taxon>
        <taxon>Agaricomycotina</taxon>
        <taxon>Agaricomycetes</taxon>
        <taxon>Polyporales</taxon>
        <taxon>Phanerochaetaceae</taxon>
        <taxon>Phlebiopsis</taxon>
    </lineage>
</organism>
<evidence type="ECO:0000313" key="3">
    <source>
        <dbReference type="EMBL" id="KIP11596.1"/>
    </source>
</evidence>
<evidence type="ECO:0000313" key="4">
    <source>
        <dbReference type="Proteomes" id="UP000053257"/>
    </source>
</evidence>
<reference evidence="3 4" key="1">
    <citation type="journal article" date="2014" name="PLoS Genet.">
        <title>Analysis of the Phlebiopsis gigantea genome, transcriptome and secretome provides insight into its pioneer colonization strategies of wood.</title>
        <authorList>
            <person name="Hori C."/>
            <person name="Ishida T."/>
            <person name="Igarashi K."/>
            <person name="Samejima M."/>
            <person name="Suzuki H."/>
            <person name="Master E."/>
            <person name="Ferreira P."/>
            <person name="Ruiz-Duenas F.J."/>
            <person name="Held B."/>
            <person name="Canessa P."/>
            <person name="Larrondo L.F."/>
            <person name="Schmoll M."/>
            <person name="Druzhinina I.S."/>
            <person name="Kubicek C.P."/>
            <person name="Gaskell J.A."/>
            <person name="Kersten P."/>
            <person name="St John F."/>
            <person name="Glasner J."/>
            <person name="Sabat G."/>
            <person name="Splinter BonDurant S."/>
            <person name="Syed K."/>
            <person name="Yadav J."/>
            <person name="Mgbeahuruike A.C."/>
            <person name="Kovalchuk A."/>
            <person name="Asiegbu F.O."/>
            <person name="Lackner G."/>
            <person name="Hoffmeister D."/>
            <person name="Rencoret J."/>
            <person name="Gutierrez A."/>
            <person name="Sun H."/>
            <person name="Lindquist E."/>
            <person name="Barry K."/>
            <person name="Riley R."/>
            <person name="Grigoriev I.V."/>
            <person name="Henrissat B."/>
            <person name="Kues U."/>
            <person name="Berka R.M."/>
            <person name="Martinez A.T."/>
            <person name="Covert S.F."/>
            <person name="Blanchette R.A."/>
            <person name="Cullen D."/>
        </authorList>
    </citation>
    <scope>NUCLEOTIDE SEQUENCE [LARGE SCALE GENOMIC DNA]</scope>
    <source>
        <strain evidence="3 4">11061_1 CR5-6</strain>
    </source>
</reference>
<dbReference type="AlphaFoldDB" id="A0A0C3S615"/>
<evidence type="ECO:0000256" key="1">
    <source>
        <dbReference type="SAM" id="MobiDB-lite"/>
    </source>
</evidence>
<dbReference type="STRING" id="745531.A0A0C3S615"/>